<proteinExistence type="inferred from homology"/>
<evidence type="ECO:0000256" key="5">
    <source>
        <dbReference type="ARBA" id="ARBA00023163"/>
    </source>
</evidence>
<dbReference type="GO" id="GO:0006352">
    <property type="term" value="P:DNA-templated transcription initiation"/>
    <property type="evidence" value="ECO:0007669"/>
    <property type="project" value="InterPro"/>
</dbReference>
<dbReference type="SUPFAM" id="SSF88946">
    <property type="entry name" value="Sigma2 domain of RNA polymerase sigma factors"/>
    <property type="match status" value="1"/>
</dbReference>
<keyword evidence="9" id="KW-1185">Reference proteome</keyword>
<dbReference type="InterPro" id="IPR013325">
    <property type="entry name" value="RNA_pol_sigma_r2"/>
</dbReference>
<accession>A0A838CWD1</accession>
<dbReference type="GO" id="GO:0003677">
    <property type="term" value="F:DNA binding"/>
    <property type="evidence" value="ECO:0007669"/>
    <property type="project" value="UniProtKB-KW"/>
</dbReference>
<dbReference type="InterPro" id="IPR036388">
    <property type="entry name" value="WH-like_DNA-bd_sf"/>
</dbReference>
<evidence type="ECO:0000256" key="2">
    <source>
        <dbReference type="ARBA" id="ARBA00023015"/>
    </source>
</evidence>
<keyword evidence="2" id="KW-0805">Transcription regulation</keyword>
<dbReference type="InterPro" id="IPR039425">
    <property type="entry name" value="RNA_pol_sigma-70-like"/>
</dbReference>
<dbReference type="Gene3D" id="1.10.10.10">
    <property type="entry name" value="Winged helix-like DNA-binding domain superfamily/Winged helix DNA-binding domain"/>
    <property type="match status" value="1"/>
</dbReference>
<gene>
    <name evidence="8" type="ORF">H0266_15155</name>
</gene>
<keyword evidence="4" id="KW-0238">DNA-binding</keyword>
<organism evidence="8 9">
    <name type="scientific">Halobacillus locisalis</name>
    <dbReference type="NCBI Taxonomy" id="220753"/>
    <lineage>
        <taxon>Bacteria</taxon>
        <taxon>Bacillati</taxon>
        <taxon>Bacillota</taxon>
        <taxon>Bacilli</taxon>
        <taxon>Bacillales</taxon>
        <taxon>Bacillaceae</taxon>
        <taxon>Halobacillus</taxon>
    </lineage>
</organism>
<keyword evidence="3" id="KW-0731">Sigma factor</keyword>
<evidence type="ECO:0000259" key="6">
    <source>
        <dbReference type="Pfam" id="PF04542"/>
    </source>
</evidence>
<evidence type="ECO:0000256" key="4">
    <source>
        <dbReference type="ARBA" id="ARBA00023125"/>
    </source>
</evidence>
<feature type="domain" description="RNA polymerase sigma-70 region 2" evidence="6">
    <location>
        <begin position="2"/>
        <end position="42"/>
    </location>
</feature>
<dbReference type="PANTHER" id="PTHR43133">
    <property type="entry name" value="RNA POLYMERASE ECF-TYPE SIGMA FACTO"/>
    <property type="match status" value="1"/>
</dbReference>
<dbReference type="InterPro" id="IPR013249">
    <property type="entry name" value="RNA_pol_sigma70_r4_t2"/>
</dbReference>
<name>A0A838CWD1_9BACI</name>
<dbReference type="Gene3D" id="1.10.1740.10">
    <property type="match status" value="1"/>
</dbReference>
<dbReference type="InterPro" id="IPR007627">
    <property type="entry name" value="RNA_pol_sigma70_r2"/>
</dbReference>
<protein>
    <submittedName>
        <fullName evidence="8">Sigma-70 family RNA polymerase sigma factor</fullName>
    </submittedName>
</protein>
<dbReference type="AlphaFoldDB" id="A0A838CWD1"/>
<feature type="domain" description="RNA polymerase sigma factor 70 region 4 type 2" evidence="7">
    <location>
        <begin position="71"/>
        <end position="123"/>
    </location>
</feature>
<evidence type="ECO:0000256" key="3">
    <source>
        <dbReference type="ARBA" id="ARBA00023082"/>
    </source>
</evidence>
<sequence length="135" mass="15937">MTQDTFMKAYGALEKSPPKSMKSWLLKIAYHTFIDYVRRSKKTNVEEPEYFMNMKTDTSAEEKVQKKIEKEELYEKLDQLKDVQKQAIVLCDLRGYSHKQAAATLLLNENTLKTHIFRGRAKLKQLYRKEVSQNE</sequence>
<dbReference type="Proteomes" id="UP000571017">
    <property type="component" value="Unassembled WGS sequence"/>
</dbReference>
<dbReference type="Pfam" id="PF04542">
    <property type="entry name" value="Sigma70_r2"/>
    <property type="match status" value="1"/>
</dbReference>
<evidence type="ECO:0000259" key="7">
    <source>
        <dbReference type="Pfam" id="PF08281"/>
    </source>
</evidence>
<comment type="similarity">
    <text evidence="1">Belongs to the sigma-70 factor family. ECF subfamily.</text>
</comment>
<dbReference type="InterPro" id="IPR013324">
    <property type="entry name" value="RNA_pol_sigma_r3/r4-like"/>
</dbReference>
<reference evidence="8 9" key="1">
    <citation type="journal article" date="2004" name="Extremophiles">
        <title>Halobacillus locisalis sp. nov., a halophilic bacterium isolated from a marine solar saltern of the Yellow Sea in Korea.</title>
        <authorList>
            <person name="Yoon J.H."/>
            <person name="Kang K.H."/>
            <person name="Oh T.K."/>
            <person name="Park Y.H."/>
        </authorList>
    </citation>
    <scope>NUCLEOTIDE SEQUENCE [LARGE SCALE GENOMIC DNA]</scope>
    <source>
        <strain evidence="8 9">KCTC 3788</strain>
    </source>
</reference>
<dbReference type="Pfam" id="PF08281">
    <property type="entry name" value="Sigma70_r4_2"/>
    <property type="match status" value="1"/>
</dbReference>
<keyword evidence="5" id="KW-0804">Transcription</keyword>
<comment type="caution">
    <text evidence="8">The sequence shown here is derived from an EMBL/GenBank/DDBJ whole genome shotgun (WGS) entry which is preliminary data.</text>
</comment>
<dbReference type="SUPFAM" id="SSF88659">
    <property type="entry name" value="Sigma3 and sigma4 domains of RNA polymerase sigma factors"/>
    <property type="match status" value="1"/>
</dbReference>
<dbReference type="PANTHER" id="PTHR43133:SF52">
    <property type="entry name" value="ECF RNA POLYMERASE SIGMA FACTOR SIGL"/>
    <property type="match status" value="1"/>
</dbReference>
<dbReference type="NCBIfam" id="TIGR02937">
    <property type="entry name" value="sigma70-ECF"/>
    <property type="match status" value="1"/>
</dbReference>
<dbReference type="EMBL" id="JACEFG010000003">
    <property type="protein sequence ID" value="MBA2176234.1"/>
    <property type="molecule type" value="Genomic_DNA"/>
</dbReference>
<dbReference type="GO" id="GO:0016987">
    <property type="term" value="F:sigma factor activity"/>
    <property type="evidence" value="ECO:0007669"/>
    <property type="project" value="UniProtKB-KW"/>
</dbReference>
<evidence type="ECO:0000313" key="9">
    <source>
        <dbReference type="Proteomes" id="UP000571017"/>
    </source>
</evidence>
<dbReference type="InterPro" id="IPR014284">
    <property type="entry name" value="RNA_pol_sigma-70_dom"/>
</dbReference>
<evidence type="ECO:0000256" key="1">
    <source>
        <dbReference type="ARBA" id="ARBA00010641"/>
    </source>
</evidence>
<evidence type="ECO:0000313" key="8">
    <source>
        <dbReference type="EMBL" id="MBA2176234.1"/>
    </source>
</evidence>